<dbReference type="GO" id="GO:0003824">
    <property type="term" value="F:catalytic activity"/>
    <property type="evidence" value="ECO:0007669"/>
    <property type="project" value="InterPro"/>
</dbReference>
<dbReference type="Pfam" id="PF03473">
    <property type="entry name" value="MOSC"/>
    <property type="match status" value="1"/>
</dbReference>
<evidence type="ECO:0000313" key="3">
    <source>
        <dbReference type="EMBL" id="OLP51110.1"/>
    </source>
</evidence>
<dbReference type="PROSITE" id="PS51340">
    <property type="entry name" value="MOSC"/>
    <property type="match status" value="1"/>
</dbReference>
<gene>
    <name evidence="3" type="ORF">BJF91_05920</name>
    <name evidence="2" type="ORF">GGQ71_003994</name>
</gene>
<dbReference type="Proteomes" id="UP000544107">
    <property type="component" value="Unassembled WGS sequence"/>
</dbReference>
<sequence>MKILSVCRGQPQRLDGSNTKTGIVKEPLSGPVMVDAEGLVGDAILNRKYHGGPDQAIYLEGALTLRWWEEELGRPIPPGLFGENIVIDGLDNRDLAVGDRLMLGEVLLEVTAPRTPCSTFNARMEDRFFAKRYTKAKRPGGYCRVLQGGLVETGLRVEHRLAASDRLMLAELLGVSFKSIDPQQRARFLAAPIAQRLRQQIGDLF</sequence>
<dbReference type="Proteomes" id="UP000185598">
    <property type="component" value="Unassembled WGS sequence"/>
</dbReference>
<organism evidence="3 4">
    <name type="scientific">Allorhizobium taibaishanense</name>
    <dbReference type="NCBI Taxonomy" id="887144"/>
    <lineage>
        <taxon>Bacteria</taxon>
        <taxon>Pseudomonadati</taxon>
        <taxon>Pseudomonadota</taxon>
        <taxon>Alphaproteobacteria</taxon>
        <taxon>Hyphomicrobiales</taxon>
        <taxon>Rhizobiaceae</taxon>
        <taxon>Rhizobium/Agrobacterium group</taxon>
        <taxon>Allorhizobium</taxon>
    </lineage>
</organism>
<proteinExistence type="predicted"/>
<dbReference type="InterPro" id="IPR011037">
    <property type="entry name" value="Pyrv_Knase-like_insert_dom_sf"/>
</dbReference>
<dbReference type="GO" id="GO:0030151">
    <property type="term" value="F:molybdenum ion binding"/>
    <property type="evidence" value="ECO:0007669"/>
    <property type="project" value="InterPro"/>
</dbReference>
<evidence type="ECO:0000313" key="2">
    <source>
        <dbReference type="EMBL" id="MBB4009706.1"/>
    </source>
</evidence>
<dbReference type="Gene3D" id="2.40.33.20">
    <property type="entry name" value="PK beta-barrel domain-like"/>
    <property type="match status" value="1"/>
</dbReference>
<dbReference type="RefSeq" id="WP_075613812.1">
    <property type="nucleotide sequence ID" value="NZ_JACIED010000005.1"/>
</dbReference>
<evidence type="ECO:0000259" key="1">
    <source>
        <dbReference type="PROSITE" id="PS51340"/>
    </source>
</evidence>
<dbReference type="PANTHER" id="PTHR30212:SF2">
    <property type="entry name" value="PROTEIN YIIM"/>
    <property type="match status" value="1"/>
</dbReference>
<evidence type="ECO:0000313" key="5">
    <source>
        <dbReference type="Proteomes" id="UP000544107"/>
    </source>
</evidence>
<dbReference type="GO" id="GO:0030170">
    <property type="term" value="F:pyridoxal phosphate binding"/>
    <property type="evidence" value="ECO:0007669"/>
    <property type="project" value="InterPro"/>
</dbReference>
<dbReference type="OrthoDB" id="9786134at2"/>
<accession>A0A1Q9A958</accession>
<dbReference type="InterPro" id="IPR005302">
    <property type="entry name" value="MoCF_Sase_C"/>
</dbReference>
<name>A0A1Q9A958_9HYPH</name>
<dbReference type="STRING" id="887144.BJF91_05920"/>
<reference evidence="3 4" key="1">
    <citation type="submission" date="2016-09" db="EMBL/GenBank/DDBJ databases">
        <title>Rhizobium oryziradicis sp. nov., isolated from the root of rice.</title>
        <authorList>
            <person name="Zhao J."/>
            <person name="Zhang X."/>
        </authorList>
    </citation>
    <scope>NUCLEOTIDE SEQUENCE [LARGE SCALE GENOMIC DNA]</scope>
    <source>
        <strain evidence="3 4">14971</strain>
    </source>
</reference>
<dbReference type="SUPFAM" id="SSF50800">
    <property type="entry name" value="PK beta-barrel domain-like"/>
    <property type="match status" value="1"/>
</dbReference>
<reference evidence="2 5" key="2">
    <citation type="submission" date="2020-08" db="EMBL/GenBank/DDBJ databases">
        <title>Genomic Encyclopedia of Type Strains, Phase IV (KMG-IV): sequencing the most valuable type-strain genomes for metagenomic binning, comparative biology and taxonomic classification.</title>
        <authorList>
            <person name="Goeker M."/>
        </authorList>
    </citation>
    <scope>NUCLEOTIDE SEQUENCE [LARGE SCALE GENOMIC DNA]</scope>
    <source>
        <strain evidence="2 5">DSM 100021</strain>
    </source>
</reference>
<dbReference type="EMBL" id="JACIED010000005">
    <property type="protein sequence ID" value="MBB4009706.1"/>
    <property type="molecule type" value="Genomic_DNA"/>
</dbReference>
<keyword evidence="4" id="KW-1185">Reference proteome</keyword>
<dbReference type="InterPro" id="IPR052353">
    <property type="entry name" value="Benzoxazolinone_Detox_Enz"/>
</dbReference>
<evidence type="ECO:0000313" key="4">
    <source>
        <dbReference type="Proteomes" id="UP000185598"/>
    </source>
</evidence>
<dbReference type="EMBL" id="MKIN01000020">
    <property type="protein sequence ID" value="OLP51110.1"/>
    <property type="molecule type" value="Genomic_DNA"/>
</dbReference>
<comment type="caution">
    <text evidence="3">The sequence shown here is derived from an EMBL/GenBank/DDBJ whole genome shotgun (WGS) entry which is preliminary data.</text>
</comment>
<dbReference type="AlphaFoldDB" id="A0A1Q9A958"/>
<feature type="domain" description="MOSC" evidence="1">
    <location>
        <begin position="26"/>
        <end position="160"/>
    </location>
</feature>
<protein>
    <submittedName>
        <fullName evidence="2">MOSC domain-containing protein YiiM</fullName>
    </submittedName>
    <submittedName>
        <fullName evidence="3">Molybdenum cofactor biosysynthesis protein</fullName>
    </submittedName>
</protein>
<dbReference type="PANTHER" id="PTHR30212">
    <property type="entry name" value="PROTEIN YIIM"/>
    <property type="match status" value="1"/>
</dbReference>